<proteinExistence type="predicted"/>
<organism evidence="1">
    <name type="scientific">marine metagenome</name>
    <dbReference type="NCBI Taxonomy" id="408172"/>
    <lineage>
        <taxon>unclassified sequences</taxon>
        <taxon>metagenomes</taxon>
        <taxon>ecological metagenomes</taxon>
    </lineage>
</organism>
<accession>A0A382V986</accession>
<dbReference type="AlphaFoldDB" id="A0A382V986"/>
<evidence type="ECO:0000313" key="1">
    <source>
        <dbReference type="EMBL" id="SVD42997.1"/>
    </source>
</evidence>
<reference evidence="1" key="1">
    <citation type="submission" date="2018-05" db="EMBL/GenBank/DDBJ databases">
        <authorList>
            <person name="Lanie J.A."/>
            <person name="Ng W.-L."/>
            <person name="Kazmierczak K.M."/>
            <person name="Andrzejewski T.M."/>
            <person name="Davidsen T.M."/>
            <person name="Wayne K.J."/>
            <person name="Tettelin H."/>
            <person name="Glass J.I."/>
            <person name="Rusch D."/>
            <person name="Podicherti R."/>
            <person name="Tsui H.-C.T."/>
            <person name="Winkler M.E."/>
        </authorList>
    </citation>
    <scope>NUCLEOTIDE SEQUENCE</scope>
</reference>
<name>A0A382V986_9ZZZZ</name>
<sequence>MRSRLVAGNWKMNGSRDTAVDLLSAIA</sequence>
<evidence type="ECO:0008006" key="2">
    <source>
        <dbReference type="Google" id="ProtNLM"/>
    </source>
</evidence>
<protein>
    <recommendedName>
        <fullName evidence="2">Triose-phosphate isomerase</fullName>
    </recommendedName>
</protein>
<feature type="non-terminal residue" evidence="1">
    <location>
        <position position="27"/>
    </location>
</feature>
<gene>
    <name evidence="1" type="ORF">METZ01_LOCUS395851</name>
</gene>
<dbReference type="EMBL" id="UINC01150114">
    <property type="protein sequence ID" value="SVD42997.1"/>
    <property type="molecule type" value="Genomic_DNA"/>
</dbReference>